<organism evidence="1 2">
    <name type="scientific">Pleurodeles waltl</name>
    <name type="common">Iberian ribbed newt</name>
    <dbReference type="NCBI Taxonomy" id="8319"/>
    <lineage>
        <taxon>Eukaryota</taxon>
        <taxon>Metazoa</taxon>
        <taxon>Chordata</taxon>
        <taxon>Craniata</taxon>
        <taxon>Vertebrata</taxon>
        <taxon>Euteleostomi</taxon>
        <taxon>Amphibia</taxon>
        <taxon>Batrachia</taxon>
        <taxon>Caudata</taxon>
        <taxon>Salamandroidea</taxon>
        <taxon>Salamandridae</taxon>
        <taxon>Pleurodelinae</taxon>
        <taxon>Pleurodeles</taxon>
    </lineage>
</organism>
<keyword evidence="2" id="KW-1185">Reference proteome</keyword>
<gene>
    <name evidence="1" type="ORF">NDU88_010074</name>
</gene>
<protein>
    <submittedName>
        <fullName evidence="1">Uncharacterized protein</fullName>
    </submittedName>
</protein>
<evidence type="ECO:0000313" key="2">
    <source>
        <dbReference type="Proteomes" id="UP001066276"/>
    </source>
</evidence>
<evidence type="ECO:0000313" key="1">
    <source>
        <dbReference type="EMBL" id="KAJ1131741.1"/>
    </source>
</evidence>
<proteinExistence type="predicted"/>
<dbReference type="Proteomes" id="UP001066276">
    <property type="component" value="Chromosome 7"/>
</dbReference>
<reference evidence="1" key="1">
    <citation type="journal article" date="2022" name="bioRxiv">
        <title>Sequencing and chromosome-scale assembly of the giantPleurodeles waltlgenome.</title>
        <authorList>
            <person name="Brown T."/>
            <person name="Elewa A."/>
            <person name="Iarovenko S."/>
            <person name="Subramanian E."/>
            <person name="Araus A.J."/>
            <person name="Petzold A."/>
            <person name="Susuki M."/>
            <person name="Suzuki K.-i.T."/>
            <person name="Hayashi T."/>
            <person name="Toyoda A."/>
            <person name="Oliveira C."/>
            <person name="Osipova E."/>
            <person name="Leigh N.D."/>
            <person name="Simon A."/>
            <person name="Yun M.H."/>
        </authorList>
    </citation>
    <scope>NUCLEOTIDE SEQUENCE</scope>
    <source>
        <strain evidence="1">20211129_DDA</strain>
        <tissue evidence="1">Liver</tissue>
    </source>
</reference>
<comment type="caution">
    <text evidence="1">The sequence shown here is derived from an EMBL/GenBank/DDBJ whole genome shotgun (WGS) entry which is preliminary data.</text>
</comment>
<name>A0AAV7PWX3_PLEWA</name>
<dbReference type="EMBL" id="JANPWB010000011">
    <property type="protein sequence ID" value="KAJ1131741.1"/>
    <property type="molecule type" value="Genomic_DNA"/>
</dbReference>
<sequence length="66" mass="6870">MGIWHSGVAEWDSSGVALQEAPPAASGGSAYSGEHGRAVETPLLCSCRVDEIPKGSQTSDQRPTRS</sequence>
<dbReference type="AlphaFoldDB" id="A0AAV7PWX3"/>
<accession>A0AAV7PWX3</accession>